<feature type="transmembrane region" description="Helical" evidence="1">
    <location>
        <begin position="542"/>
        <end position="562"/>
    </location>
</feature>
<dbReference type="EMBL" id="JBHUDJ010000001">
    <property type="protein sequence ID" value="MFD1585879.1"/>
    <property type="molecule type" value="Genomic_DNA"/>
</dbReference>
<feature type="transmembrane region" description="Helical" evidence="1">
    <location>
        <begin position="464"/>
        <end position="482"/>
    </location>
</feature>
<evidence type="ECO:0000313" key="5">
    <source>
        <dbReference type="Proteomes" id="UP001597119"/>
    </source>
</evidence>
<evidence type="ECO:0000259" key="2">
    <source>
        <dbReference type="Pfam" id="PF02516"/>
    </source>
</evidence>
<feature type="transmembrane region" description="Helical" evidence="1">
    <location>
        <begin position="245"/>
        <end position="261"/>
    </location>
</feature>
<keyword evidence="1" id="KW-0812">Transmembrane</keyword>
<feature type="transmembrane region" description="Helical" evidence="1">
    <location>
        <begin position="97"/>
        <end position="115"/>
    </location>
</feature>
<dbReference type="RefSeq" id="WP_247376942.1">
    <property type="nucleotide sequence ID" value="NZ_JALLGV010000003.1"/>
</dbReference>
<dbReference type="InterPro" id="IPR048307">
    <property type="entry name" value="STT3_N"/>
</dbReference>
<feature type="transmembrane region" description="Helical" evidence="1">
    <location>
        <begin position="488"/>
        <end position="507"/>
    </location>
</feature>
<feature type="transmembrane region" description="Helical" evidence="1">
    <location>
        <begin position="433"/>
        <end position="452"/>
    </location>
</feature>
<feature type="transmembrane region" description="Helical" evidence="1">
    <location>
        <begin position="273"/>
        <end position="291"/>
    </location>
</feature>
<accession>A0ABD6C761</accession>
<dbReference type="Pfam" id="PF18079">
    <property type="entry name" value="AglB_L1"/>
    <property type="match status" value="1"/>
</dbReference>
<sequence>MTDERDVATVLAERPELESALESIRSVDDAHETWTYDDLSIDSGTFGEVVSEGLVEKTGDGYRLPDTTRRALDGEVETDKEQSPGLSLPAFDVDSRAAGALAGALALVVLFRTVFSYGDVFRNGDVVLSGNDPYAYRYYVEQMLAGTGGGFELAVLSEMPSAKGEPFMIATLYSLSSLIGDGASAAGTVLAWYPVVSAFVTGLIVYLLAVKLTDDRRVGLASVVFFATTPAHAMRTSLGYADHHAFDYPWLALTALALVMLARRDETDLRDPWTWAVGLGLGIGVAGQILAWENGPALVFPLALYVGLVVLQDVRADRSPLESNAPLLGGLAVAAALTQLAHSQFGWHTDFVAFTPILLFVGAAGALAVAEATSRLGLSVGVLANVEIIGAVGGLIGAQFVVPTFWADLTRRLDRFFGLRGIVETKALITGDMMWFVLLGFVLFLALPPLVWASRRAVDGSKSWLAASVYAWFFILLGAFQIRFVGELATFTALFAGFGFVWLAHVVDLTDAPTAFEAGTATTARDGGEEPPQLRIPTLREAGTIFVLFLLVGGVGIFQVPIKTDQLTISDEAYGTAAWMDEYAVGQNLTYPDNYVTSRWGRNRMFNYFVNGESRSYQFAQNNHETLFVESDGEAWYQKHGDRVGFIVTEPLKTDKGTLHSRLRNVYGSKTKNYDGLAHYQAVYVSPSDEYKVFRLVPGARINGTAAPNQATIVEKEIEISGASFTYRRLVKTDRTGSYAVRMPYPGEYTIWNKTATVSQRNVTNGETVTAD</sequence>
<keyword evidence="5" id="KW-1185">Reference proteome</keyword>
<gene>
    <name evidence="4" type="ORF">ACFR9U_02705</name>
</gene>
<evidence type="ECO:0000256" key="1">
    <source>
        <dbReference type="SAM" id="Phobius"/>
    </source>
</evidence>
<feature type="transmembrane region" description="Helical" evidence="1">
    <location>
        <begin position="191"/>
        <end position="210"/>
    </location>
</feature>
<feature type="domain" description="Archaeal glycosylation protein B peripheral" evidence="3">
    <location>
        <begin position="699"/>
        <end position="768"/>
    </location>
</feature>
<feature type="transmembrane region" description="Helical" evidence="1">
    <location>
        <begin position="382"/>
        <end position="406"/>
    </location>
</feature>
<evidence type="ECO:0000259" key="3">
    <source>
        <dbReference type="Pfam" id="PF18079"/>
    </source>
</evidence>
<dbReference type="Pfam" id="PF02516">
    <property type="entry name" value="STT3"/>
    <property type="match status" value="1"/>
</dbReference>
<dbReference type="InterPro" id="IPR041154">
    <property type="entry name" value="AglB_P1"/>
</dbReference>
<keyword evidence="1" id="KW-1133">Transmembrane helix</keyword>
<keyword evidence="1" id="KW-0472">Membrane</keyword>
<name>A0ABD6C761_9EURY</name>
<feature type="transmembrane region" description="Helical" evidence="1">
    <location>
        <begin position="217"/>
        <end position="233"/>
    </location>
</feature>
<protein>
    <submittedName>
        <fullName evidence="4">STT3 domain-containing protein</fullName>
    </submittedName>
</protein>
<reference evidence="4 5" key="1">
    <citation type="journal article" date="2019" name="Int. J. Syst. Evol. Microbiol.">
        <title>The Global Catalogue of Microorganisms (GCM) 10K type strain sequencing project: providing services to taxonomists for standard genome sequencing and annotation.</title>
        <authorList>
            <consortium name="The Broad Institute Genomics Platform"/>
            <consortium name="The Broad Institute Genome Sequencing Center for Infectious Disease"/>
            <person name="Wu L."/>
            <person name="Ma J."/>
        </authorList>
    </citation>
    <scope>NUCLEOTIDE SEQUENCE [LARGE SCALE GENOMIC DNA]</scope>
    <source>
        <strain evidence="4 5">CGMCC 1.12125</strain>
    </source>
</reference>
<proteinExistence type="predicted"/>
<feature type="transmembrane region" description="Helical" evidence="1">
    <location>
        <begin position="351"/>
        <end position="370"/>
    </location>
</feature>
<dbReference type="Proteomes" id="UP001597119">
    <property type="component" value="Unassembled WGS sequence"/>
</dbReference>
<feature type="domain" description="Oligosaccharyl transferase STT3 N-terminal" evidence="2">
    <location>
        <begin position="185"/>
        <end position="311"/>
    </location>
</feature>
<comment type="caution">
    <text evidence="4">The sequence shown here is derived from an EMBL/GenBank/DDBJ whole genome shotgun (WGS) entry which is preliminary data.</text>
</comment>
<organism evidence="4 5">
    <name type="scientific">Halorientalis brevis</name>
    <dbReference type="NCBI Taxonomy" id="1126241"/>
    <lineage>
        <taxon>Archaea</taxon>
        <taxon>Methanobacteriati</taxon>
        <taxon>Methanobacteriota</taxon>
        <taxon>Stenosarchaea group</taxon>
        <taxon>Halobacteria</taxon>
        <taxon>Halobacteriales</taxon>
        <taxon>Haloarculaceae</taxon>
        <taxon>Halorientalis</taxon>
    </lineage>
</organism>
<dbReference type="AlphaFoldDB" id="A0ABD6C761"/>
<evidence type="ECO:0000313" key="4">
    <source>
        <dbReference type="EMBL" id="MFD1585879.1"/>
    </source>
</evidence>